<keyword evidence="1" id="KW-0413">Isomerase</keyword>
<gene>
    <name evidence="1" type="ORF">FMM05_10980</name>
</gene>
<dbReference type="EMBL" id="VJVZ01000006">
    <property type="protein sequence ID" value="TRW24347.1"/>
    <property type="molecule type" value="Genomic_DNA"/>
</dbReference>
<accession>A0A552V1L1</accession>
<dbReference type="OrthoDB" id="1202013at2"/>
<comment type="caution">
    <text evidence="1">The sequence shown here is derived from an EMBL/GenBank/DDBJ whole genome shotgun (WGS) entry which is preliminary data.</text>
</comment>
<dbReference type="GO" id="GO:0016853">
    <property type="term" value="F:isomerase activity"/>
    <property type="evidence" value="ECO:0007669"/>
    <property type="project" value="UniProtKB-KW"/>
</dbReference>
<name>A0A552V1L1_9FLAO</name>
<proteinExistence type="predicted"/>
<organism evidence="1 2">
    <name type="scientific">Flavobacterium zepuense</name>
    <dbReference type="NCBI Taxonomy" id="2593302"/>
    <lineage>
        <taxon>Bacteria</taxon>
        <taxon>Pseudomonadati</taxon>
        <taxon>Bacteroidota</taxon>
        <taxon>Flavobacteriia</taxon>
        <taxon>Flavobacteriales</taxon>
        <taxon>Flavobacteriaceae</taxon>
        <taxon>Flavobacterium</taxon>
    </lineage>
</organism>
<dbReference type="Proteomes" id="UP000320643">
    <property type="component" value="Unassembled WGS sequence"/>
</dbReference>
<evidence type="ECO:0000313" key="2">
    <source>
        <dbReference type="Proteomes" id="UP000320643"/>
    </source>
</evidence>
<reference evidence="1 2" key="1">
    <citation type="submission" date="2019-07" db="EMBL/GenBank/DDBJ databases">
        <title>Flavobacterium sp. nov., isolated from glacier ice.</title>
        <authorList>
            <person name="Liu Q."/>
            <person name="Xin Y.-H."/>
        </authorList>
    </citation>
    <scope>NUCLEOTIDE SEQUENCE [LARGE SCALE GENOMIC DNA]</scope>
    <source>
        <strain evidence="1 2">ZT4R6</strain>
    </source>
</reference>
<keyword evidence="2" id="KW-1185">Reference proteome</keyword>
<dbReference type="PROSITE" id="PS51257">
    <property type="entry name" value="PROKAR_LIPOPROTEIN"/>
    <property type="match status" value="1"/>
</dbReference>
<sequence length="125" mass="14350">MMKKLLYLIFPALLLTSCYEQERKCADFKTGRFRFETLIEGKKQVTELTRTDSLQTETYDGKTTTASVRWLNDCEFVLQNLDPKTTAEKEAFHMKILTTKGNTATIEYSIVGDTHKQQGTVTKLN</sequence>
<dbReference type="AlphaFoldDB" id="A0A552V1L1"/>
<protein>
    <submittedName>
        <fullName evidence="1">DNA topoisomerase IV</fullName>
    </submittedName>
</protein>
<evidence type="ECO:0000313" key="1">
    <source>
        <dbReference type="EMBL" id="TRW24347.1"/>
    </source>
</evidence>